<evidence type="ECO:0000313" key="4">
    <source>
        <dbReference type="EMBL" id="CAB4191526.1"/>
    </source>
</evidence>
<dbReference type="InterPro" id="IPR038713">
    <property type="entry name" value="Terminase_Gp1_N_sf"/>
</dbReference>
<evidence type="ECO:0008006" key="5">
    <source>
        <dbReference type="Google" id="ProtNLM"/>
    </source>
</evidence>
<organism evidence="4">
    <name type="scientific">uncultured Caudovirales phage</name>
    <dbReference type="NCBI Taxonomy" id="2100421"/>
    <lineage>
        <taxon>Viruses</taxon>
        <taxon>Duplodnaviria</taxon>
        <taxon>Heunggongvirae</taxon>
        <taxon>Uroviricota</taxon>
        <taxon>Caudoviricetes</taxon>
        <taxon>Peduoviridae</taxon>
        <taxon>Maltschvirus</taxon>
        <taxon>Maltschvirus maltsch</taxon>
    </lineage>
</organism>
<dbReference type="EMBL" id="LR796455">
    <property type="protein sequence ID" value="CAB4145489.1"/>
    <property type="molecule type" value="Genomic_DNA"/>
</dbReference>
<dbReference type="Gene3D" id="1.10.10.1400">
    <property type="entry name" value="Terminase, small subunit, N-terminal DNA-binding domain, HTH motif"/>
    <property type="match status" value="1"/>
</dbReference>
<name>A0A6J5RAE7_9CAUD</name>
<evidence type="ECO:0000313" key="3">
    <source>
        <dbReference type="EMBL" id="CAB4163272.1"/>
    </source>
</evidence>
<feature type="compositionally biased region" description="Low complexity" evidence="1">
    <location>
        <begin position="203"/>
        <end position="219"/>
    </location>
</feature>
<sequence length="219" mass="22818">MAWLGLDASERLGLASRRVACIMSGMSDAESAGGGGLAVRAGSVRNGSQGRFVSVVGADTLTEQQKAFVEAFCSNGGDARRACKDAGYLSPHAPSRLLGLTQVRHAVSQNLERQIRGEGASLAWGCVLHILRDPATPSAVRFQASKFVLEASGLTQVNQKAEALPLASMTLGDLEALVEATRASLASVVDIENESKQVDFEEATPPATPASAPETIDAP</sequence>
<dbReference type="EMBL" id="LR797167">
    <property type="protein sequence ID" value="CAB4191526.1"/>
    <property type="molecule type" value="Genomic_DNA"/>
</dbReference>
<gene>
    <name evidence="4" type="ORF">UFOVP1222_40</name>
    <name evidence="2" type="ORF">UFOVP477_10</name>
    <name evidence="3" type="ORF">UFOVP798_14</name>
</gene>
<proteinExistence type="predicted"/>
<reference evidence="4" key="1">
    <citation type="submission" date="2020-05" db="EMBL/GenBank/DDBJ databases">
        <authorList>
            <person name="Chiriac C."/>
            <person name="Salcher M."/>
            <person name="Ghai R."/>
            <person name="Kavagutti S V."/>
        </authorList>
    </citation>
    <scope>NUCLEOTIDE SEQUENCE</scope>
</reference>
<protein>
    <recommendedName>
        <fullName evidence="5">Terminase small subunit</fullName>
    </recommendedName>
</protein>
<dbReference type="EMBL" id="LR796752">
    <property type="protein sequence ID" value="CAB4163272.1"/>
    <property type="molecule type" value="Genomic_DNA"/>
</dbReference>
<evidence type="ECO:0000256" key="1">
    <source>
        <dbReference type="SAM" id="MobiDB-lite"/>
    </source>
</evidence>
<accession>A0A6J5RAE7</accession>
<feature type="region of interest" description="Disordered" evidence="1">
    <location>
        <begin position="196"/>
        <end position="219"/>
    </location>
</feature>
<evidence type="ECO:0000313" key="2">
    <source>
        <dbReference type="EMBL" id="CAB4145489.1"/>
    </source>
</evidence>